<comment type="caution">
    <text evidence="1">The sequence shown here is derived from an EMBL/GenBank/DDBJ whole genome shotgun (WGS) entry which is preliminary data.</text>
</comment>
<proteinExistence type="predicted"/>
<evidence type="ECO:0000313" key="1">
    <source>
        <dbReference type="EMBL" id="MFC4129461.1"/>
    </source>
</evidence>
<dbReference type="Proteomes" id="UP001595816">
    <property type="component" value="Unassembled WGS sequence"/>
</dbReference>
<dbReference type="EC" id="3.1.2.-" evidence="1"/>
<dbReference type="InterPro" id="IPR050563">
    <property type="entry name" value="4-hydroxybenzoyl-CoA_TE"/>
</dbReference>
<organism evidence="1 2">
    <name type="scientific">Hamadaea flava</name>
    <dbReference type="NCBI Taxonomy" id="1742688"/>
    <lineage>
        <taxon>Bacteria</taxon>
        <taxon>Bacillati</taxon>
        <taxon>Actinomycetota</taxon>
        <taxon>Actinomycetes</taxon>
        <taxon>Micromonosporales</taxon>
        <taxon>Micromonosporaceae</taxon>
        <taxon>Hamadaea</taxon>
    </lineage>
</organism>
<protein>
    <submittedName>
        <fullName evidence="1">Acyl-CoA thioesterase</fullName>
        <ecNumber evidence="1">3.1.2.-</ecNumber>
    </submittedName>
</protein>
<sequence>MTETLQHAGVIREVVVHFDDLDASAVVHNSRYALLLERAVSTWFSEHGYSFANGRPTTEDMVVGVREFTITYNVPIRGTGPVDVHFWIDKLGRTSAVYGFRFLSADHTTVYAEGRRVMVKMDFAAGVPVPWTEDGLALVEPLVRR</sequence>
<accession>A0ABV8LF06</accession>
<dbReference type="EMBL" id="JBHSAY010000003">
    <property type="protein sequence ID" value="MFC4129461.1"/>
    <property type="molecule type" value="Genomic_DNA"/>
</dbReference>
<dbReference type="CDD" id="cd00586">
    <property type="entry name" value="4HBT"/>
    <property type="match status" value="1"/>
</dbReference>
<dbReference type="Pfam" id="PF13279">
    <property type="entry name" value="4HBT_2"/>
    <property type="match status" value="1"/>
</dbReference>
<dbReference type="Gene3D" id="3.10.129.10">
    <property type="entry name" value="Hotdog Thioesterase"/>
    <property type="match status" value="1"/>
</dbReference>
<dbReference type="PANTHER" id="PTHR31793:SF24">
    <property type="entry name" value="LONG-CHAIN ACYL-COA THIOESTERASE FADM"/>
    <property type="match status" value="1"/>
</dbReference>
<name>A0ABV8LF06_9ACTN</name>
<dbReference type="GO" id="GO:0016787">
    <property type="term" value="F:hydrolase activity"/>
    <property type="evidence" value="ECO:0007669"/>
    <property type="project" value="UniProtKB-KW"/>
</dbReference>
<keyword evidence="1" id="KW-0378">Hydrolase</keyword>
<dbReference type="PANTHER" id="PTHR31793">
    <property type="entry name" value="4-HYDROXYBENZOYL-COA THIOESTERASE FAMILY MEMBER"/>
    <property type="match status" value="1"/>
</dbReference>
<reference evidence="2" key="1">
    <citation type="journal article" date="2019" name="Int. J. Syst. Evol. Microbiol.">
        <title>The Global Catalogue of Microorganisms (GCM) 10K type strain sequencing project: providing services to taxonomists for standard genome sequencing and annotation.</title>
        <authorList>
            <consortium name="The Broad Institute Genomics Platform"/>
            <consortium name="The Broad Institute Genome Sequencing Center for Infectious Disease"/>
            <person name="Wu L."/>
            <person name="Ma J."/>
        </authorList>
    </citation>
    <scope>NUCLEOTIDE SEQUENCE [LARGE SCALE GENOMIC DNA]</scope>
    <source>
        <strain evidence="2">CGMCC 4.7289</strain>
    </source>
</reference>
<dbReference type="InterPro" id="IPR029069">
    <property type="entry name" value="HotDog_dom_sf"/>
</dbReference>
<dbReference type="RefSeq" id="WP_253759432.1">
    <property type="nucleotide sequence ID" value="NZ_JAMZDZ010000001.1"/>
</dbReference>
<gene>
    <name evidence="1" type="ORF">ACFOZ4_02425</name>
</gene>
<dbReference type="SUPFAM" id="SSF54637">
    <property type="entry name" value="Thioesterase/thiol ester dehydrase-isomerase"/>
    <property type="match status" value="1"/>
</dbReference>
<evidence type="ECO:0000313" key="2">
    <source>
        <dbReference type="Proteomes" id="UP001595816"/>
    </source>
</evidence>
<keyword evidence="2" id="KW-1185">Reference proteome</keyword>